<dbReference type="SUPFAM" id="SSF52540">
    <property type="entry name" value="P-loop containing nucleoside triphosphate hydrolases"/>
    <property type="match status" value="1"/>
</dbReference>
<proteinExistence type="inferred from homology"/>
<reference evidence="5 6" key="1">
    <citation type="submission" date="2018-09" db="EMBL/GenBank/DDBJ databases">
        <title>Complete genome sequence of Euzebya sp. DY32-46 isolated from seawater of Pacific Ocean.</title>
        <authorList>
            <person name="Xu L."/>
            <person name="Wu Y.-H."/>
            <person name="Xu X.-W."/>
        </authorList>
    </citation>
    <scope>NUCLEOTIDE SEQUENCE [LARGE SCALE GENOMIC DNA]</scope>
    <source>
        <strain evidence="5 6">DY32-46</strain>
    </source>
</reference>
<dbReference type="SUPFAM" id="SSF48452">
    <property type="entry name" value="TPR-like"/>
    <property type="match status" value="2"/>
</dbReference>
<evidence type="ECO:0000256" key="2">
    <source>
        <dbReference type="ARBA" id="ARBA00023125"/>
    </source>
</evidence>
<dbReference type="InterPro" id="IPR003593">
    <property type="entry name" value="AAA+_ATPase"/>
</dbReference>
<dbReference type="Pfam" id="PF00486">
    <property type="entry name" value="Trans_reg_C"/>
    <property type="match status" value="1"/>
</dbReference>
<dbReference type="GO" id="GO:0003677">
    <property type="term" value="F:DNA binding"/>
    <property type="evidence" value="ECO:0007669"/>
    <property type="project" value="UniProtKB-UniRule"/>
</dbReference>
<dbReference type="AlphaFoldDB" id="A0A346XY82"/>
<dbReference type="GO" id="GO:0006355">
    <property type="term" value="P:regulation of DNA-templated transcription"/>
    <property type="evidence" value="ECO:0007669"/>
    <property type="project" value="InterPro"/>
</dbReference>
<dbReference type="InterPro" id="IPR036388">
    <property type="entry name" value="WH-like_DNA-bd_sf"/>
</dbReference>
<dbReference type="SMART" id="SM00382">
    <property type="entry name" value="AAA"/>
    <property type="match status" value="1"/>
</dbReference>
<dbReference type="Pfam" id="PF03704">
    <property type="entry name" value="BTAD"/>
    <property type="match status" value="1"/>
</dbReference>
<dbReference type="PANTHER" id="PTHR47691:SF3">
    <property type="entry name" value="HTH-TYPE TRANSCRIPTIONAL REGULATOR RV0890C-RELATED"/>
    <property type="match status" value="1"/>
</dbReference>
<dbReference type="PANTHER" id="PTHR47691">
    <property type="entry name" value="REGULATOR-RELATED"/>
    <property type="match status" value="1"/>
</dbReference>
<comment type="similarity">
    <text evidence="1">Belongs to the AfsR/DnrI/RedD regulatory family.</text>
</comment>
<dbReference type="OrthoDB" id="499349at2"/>
<dbReference type="Gene3D" id="3.40.50.300">
    <property type="entry name" value="P-loop containing nucleotide triphosphate hydrolases"/>
    <property type="match status" value="1"/>
</dbReference>
<evidence type="ECO:0000313" key="5">
    <source>
        <dbReference type="EMBL" id="AXV07179.1"/>
    </source>
</evidence>
<keyword evidence="6" id="KW-1185">Reference proteome</keyword>
<dbReference type="PROSITE" id="PS51755">
    <property type="entry name" value="OMPR_PHOB"/>
    <property type="match status" value="1"/>
</dbReference>
<evidence type="ECO:0000259" key="4">
    <source>
        <dbReference type="PROSITE" id="PS51755"/>
    </source>
</evidence>
<dbReference type="Pfam" id="PF13401">
    <property type="entry name" value="AAA_22"/>
    <property type="match status" value="1"/>
</dbReference>
<evidence type="ECO:0000313" key="6">
    <source>
        <dbReference type="Proteomes" id="UP000264006"/>
    </source>
</evidence>
<keyword evidence="2 3" id="KW-0238">DNA-binding</keyword>
<dbReference type="InterPro" id="IPR011990">
    <property type="entry name" value="TPR-like_helical_dom_sf"/>
</dbReference>
<sequence length="1002" mass="106413">MVQIDVLGRFVVRFDPDSPPIPLPLAERSLLAMLATAGGRAVSADRLIDGLWGASLPADPVNALQVRVAKLRRALPGAVIHEPPGYRLADGVEVDLVAFERLLAARRFTEALALWRGDPFLEMIELDWARTESTRLLELHAHALEELLEQRLAAGGHQQVIGEARALLAAHPLRERLRGQLMLALHRSGRTAEALEIYQDGYRVLDEGFGLPPSAALRQLQGQILADDPALAPPAAAQATSGNIGAALHPLIGRQAELVQMREALAVHRVVTVTGPGGAGKTTVALALARELTSAHRDGCWLVRLAELDDGAAIPAAIARAIGLDVGPDADPSTHVRRWVHERRVLLLLDNCEHLIDACAHVVEDLLGAGDGVRVLATSREALGVHGEVQVPLPPLPPADGSRLFVARAHAVRPGLGISEDDPVVAQICERLDGMPLAIELAAARVGVLVPEKLLARLDDSFGVLTAGPRTAEARHQTLRAVIDWSYDLLSEEAKRLVRRLSVFAGGWTVEAAEDVCAERGVVVLDLLDRLVAQSMVTLTDDGRFGLLQTVRLYAAEQLRADPDDAERTGRRLADFFTRFAEDAEQGLRGPDQRRWLLLVGAEEANLRAALDWAEAHTEHEADLGLRLTASLGWYWYVGRQADGRGRLATMLAAAPPRPSEARARALQSLSLVLRPAGCIVHPHANAAAAARESRALLEDLGLEGPAAVSALLAAVEGVAAADPLPSVAEAAAARARLAAVGDAWGSALADFVEMELRMHAGDPDAAIGLGERAAAAFDRLGDAWGRSAVRLHLGMAMRLAGRTDEAERFLSEVVSVATECGLPNNLLRALVELGESALHRGDPVTAERKLSEAEQVAVQVPDATSEGLIALGRGTAARLRGDRPAAKARYLEAIAHLDAGGVEITAAAARVGLGAALLDDDAVDPGEVTAVLLAALDAGERHADVGVTAASCEQLARVAARDGEGVRCSAMLARASSLRRLHRLPAPAVQQRDVEECADCA</sequence>
<dbReference type="InterPro" id="IPR001867">
    <property type="entry name" value="OmpR/PhoB-type_DNA-bd"/>
</dbReference>
<protein>
    <submittedName>
        <fullName evidence="5">Signal transduction response regulator / Disease resistance domain-containing protein</fullName>
    </submittedName>
</protein>
<accession>A0A346XY82</accession>
<dbReference type="PRINTS" id="PR00364">
    <property type="entry name" value="DISEASERSIST"/>
</dbReference>
<dbReference type="Gene3D" id="1.25.40.10">
    <property type="entry name" value="Tetratricopeptide repeat domain"/>
    <property type="match status" value="2"/>
</dbReference>
<organism evidence="5 6">
    <name type="scientific">Euzebya pacifica</name>
    <dbReference type="NCBI Taxonomy" id="1608957"/>
    <lineage>
        <taxon>Bacteria</taxon>
        <taxon>Bacillati</taxon>
        <taxon>Actinomycetota</taxon>
        <taxon>Nitriliruptoria</taxon>
        <taxon>Euzebyales</taxon>
    </lineage>
</organism>
<dbReference type="Proteomes" id="UP000264006">
    <property type="component" value="Chromosome"/>
</dbReference>
<evidence type="ECO:0000256" key="1">
    <source>
        <dbReference type="ARBA" id="ARBA00005820"/>
    </source>
</evidence>
<dbReference type="KEGG" id="euz:DVS28_a2498"/>
<evidence type="ECO:0000256" key="3">
    <source>
        <dbReference type="PROSITE-ProRule" id="PRU01091"/>
    </source>
</evidence>
<dbReference type="SMART" id="SM01043">
    <property type="entry name" value="BTAD"/>
    <property type="match status" value="1"/>
</dbReference>
<dbReference type="InterPro" id="IPR016032">
    <property type="entry name" value="Sig_transdc_resp-reg_C-effctor"/>
</dbReference>
<dbReference type="SUPFAM" id="SSF46894">
    <property type="entry name" value="C-terminal effector domain of the bipartite response regulators"/>
    <property type="match status" value="1"/>
</dbReference>
<feature type="domain" description="OmpR/PhoB-type" evidence="4">
    <location>
        <begin position="1"/>
        <end position="98"/>
    </location>
</feature>
<dbReference type="EMBL" id="CP031165">
    <property type="protein sequence ID" value="AXV07179.1"/>
    <property type="molecule type" value="Genomic_DNA"/>
</dbReference>
<gene>
    <name evidence="5" type="ORF">DVS28_a2498</name>
</gene>
<dbReference type="GO" id="GO:0000160">
    <property type="term" value="P:phosphorelay signal transduction system"/>
    <property type="evidence" value="ECO:0007669"/>
    <property type="project" value="InterPro"/>
</dbReference>
<dbReference type="SMART" id="SM00862">
    <property type="entry name" value="Trans_reg_C"/>
    <property type="match status" value="1"/>
</dbReference>
<dbReference type="CDD" id="cd15831">
    <property type="entry name" value="BTAD"/>
    <property type="match status" value="1"/>
</dbReference>
<dbReference type="GO" id="GO:0016887">
    <property type="term" value="F:ATP hydrolysis activity"/>
    <property type="evidence" value="ECO:0007669"/>
    <property type="project" value="InterPro"/>
</dbReference>
<feature type="DNA-binding region" description="OmpR/PhoB-type" evidence="3">
    <location>
        <begin position="1"/>
        <end position="98"/>
    </location>
</feature>
<dbReference type="Gene3D" id="1.10.10.10">
    <property type="entry name" value="Winged helix-like DNA-binding domain superfamily/Winged helix DNA-binding domain"/>
    <property type="match status" value="1"/>
</dbReference>
<dbReference type="InterPro" id="IPR005158">
    <property type="entry name" value="BTAD"/>
</dbReference>
<dbReference type="InterPro" id="IPR049945">
    <property type="entry name" value="AAA_22"/>
</dbReference>
<dbReference type="InterPro" id="IPR027417">
    <property type="entry name" value="P-loop_NTPase"/>
</dbReference>
<name>A0A346XY82_9ACTN</name>